<name>A0A1I2KIT9_9FLAO</name>
<feature type="chain" id="PRO_5012633608" description="Entericidin EcnA/B family protein" evidence="2">
    <location>
        <begin position="16"/>
        <end position="53"/>
    </location>
</feature>
<accession>A0A1I2KIT9</accession>
<feature type="compositionally biased region" description="Acidic residues" evidence="1">
    <location>
        <begin position="31"/>
        <end position="53"/>
    </location>
</feature>
<protein>
    <recommendedName>
        <fullName evidence="5">Entericidin EcnA/B family protein</fullName>
    </recommendedName>
</protein>
<dbReference type="PROSITE" id="PS51257">
    <property type="entry name" value="PROKAR_LIPOPROTEIN"/>
    <property type="match status" value="1"/>
</dbReference>
<dbReference type="Proteomes" id="UP000199116">
    <property type="component" value="Unassembled WGS sequence"/>
</dbReference>
<organism evidence="3 4">
    <name type="scientific">Salegentibacter agarivorans</name>
    <dbReference type="NCBI Taxonomy" id="345907"/>
    <lineage>
        <taxon>Bacteria</taxon>
        <taxon>Pseudomonadati</taxon>
        <taxon>Bacteroidota</taxon>
        <taxon>Flavobacteriia</taxon>
        <taxon>Flavobacteriales</taxon>
        <taxon>Flavobacteriaceae</taxon>
        <taxon>Salegentibacter</taxon>
    </lineage>
</organism>
<evidence type="ECO:0000313" key="3">
    <source>
        <dbReference type="EMBL" id="SFF65167.1"/>
    </source>
</evidence>
<proteinExistence type="predicted"/>
<dbReference type="RefSeq" id="WP_177195648.1">
    <property type="nucleotide sequence ID" value="NZ_FOOH01000003.1"/>
</dbReference>
<evidence type="ECO:0000256" key="1">
    <source>
        <dbReference type="SAM" id="MobiDB-lite"/>
    </source>
</evidence>
<feature type="signal peptide" evidence="2">
    <location>
        <begin position="1"/>
        <end position="15"/>
    </location>
</feature>
<evidence type="ECO:0008006" key="5">
    <source>
        <dbReference type="Google" id="ProtNLM"/>
    </source>
</evidence>
<sequence>MKKLILMLAITFSTAAVFTSCREEKSGVEQAADDVEDAAEDVGDEVEDATDDM</sequence>
<dbReference type="EMBL" id="FOOH01000003">
    <property type="protein sequence ID" value="SFF65167.1"/>
    <property type="molecule type" value="Genomic_DNA"/>
</dbReference>
<reference evidence="4" key="1">
    <citation type="submission" date="2016-10" db="EMBL/GenBank/DDBJ databases">
        <authorList>
            <person name="Varghese N."/>
            <person name="Submissions S."/>
        </authorList>
    </citation>
    <scope>NUCLEOTIDE SEQUENCE [LARGE SCALE GENOMIC DNA]</scope>
    <source>
        <strain evidence="4">DSM 23515</strain>
    </source>
</reference>
<keyword evidence="2" id="KW-0732">Signal</keyword>
<feature type="region of interest" description="Disordered" evidence="1">
    <location>
        <begin position="26"/>
        <end position="53"/>
    </location>
</feature>
<evidence type="ECO:0000313" key="4">
    <source>
        <dbReference type="Proteomes" id="UP000199116"/>
    </source>
</evidence>
<evidence type="ECO:0000256" key="2">
    <source>
        <dbReference type="SAM" id="SignalP"/>
    </source>
</evidence>
<gene>
    <name evidence="3" type="ORF">SAMN04488033_10316</name>
</gene>
<keyword evidence="4" id="KW-1185">Reference proteome</keyword>
<dbReference type="AlphaFoldDB" id="A0A1I2KIT9"/>